<dbReference type="Pfam" id="PF01381">
    <property type="entry name" value="HTH_3"/>
    <property type="match status" value="1"/>
</dbReference>
<feature type="domain" description="HTH cro/C1-type" evidence="2">
    <location>
        <begin position="3"/>
        <end position="56"/>
    </location>
</feature>
<keyword evidence="1" id="KW-1133">Transmembrane helix</keyword>
<comment type="caution">
    <text evidence="3">The sequence shown here is derived from an EMBL/GenBank/DDBJ whole genome shotgun (WGS) entry which is preliminary data.</text>
</comment>
<keyword evidence="1" id="KW-0812">Transmembrane</keyword>
<dbReference type="InterPro" id="IPR001387">
    <property type="entry name" value="Cro/C1-type_HTH"/>
</dbReference>
<dbReference type="SUPFAM" id="SSF47413">
    <property type="entry name" value="lambda repressor-like DNA-binding domains"/>
    <property type="match status" value="1"/>
</dbReference>
<evidence type="ECO:0000259" key="2">
    <source>
        <dbReference type="PROSITE" id="PS50943"/>
    </source>
</evidence>
<keyword evidence="4" id="KW-1185">Reference proteome</keyword>
<evidence type="ECO:0000313" key="3">
    <source>
        <dbReference type="EMBL" id="PCO06148.1"/>
    </source>
</evidence>
<dbReference type="SMART" id="SM00530">
    <property type="entry name" value="HTH_XRE"/>
    <property type="match status" value="1"/>
</dbReference>
<reference evidence="3" key="1">
    <citation type="submission" date="2017-08" db="EMBL/GenBank/DDBJ databases">
        <title>Microbulbifer marisrubri sp. nov., a halophilic alphaproteobacterium isolated from marine sediment of the Yellow Sea, China.</title>
        <authorList>
            <person name="Zhang G."/>
            <person name="Xiong Q."/>
        </authorList>
    </citation>
    <scope>NUCLEOTIDE SEQUENCE [LARGE SCALE GENOMIC DNA]</scope>
    <source>
        <strain evidence="3">WRN-8</strain>
    </source>
</reference>
<accession>A0ABX4I1V7</accession>
<proteinExistence type="predicted"/>
<feature type="transmembrane region" description="Helical" evidence="1">
    <location>
        <begin position="133"/>
        <end position="150"/>
    </location>
</feature>
<evidence type="ECO:0000256" key="1">
    <source>
        <dbReference type="SAM" id="Phobius"/>
    </source>
</evidence>
<sequence>MYLKKVRKRRKWTQEQLAELSGLNVRTIQRIESGKKPGLESLKSLASVLEVEISTLEQEIGVIDKSSDEWKKLPLLFRINFIGSEFGWLGMSKREDWVKGEKQVVIFSVIFALGLLAAMVVRGEFRLEAFMGPLWMIVVAYGMANVIRAADRYEVW</sequence>
<dbReference type="InterPro" id="IPR010982">
    <property type="entry name" value="Lambda_DNA-bd_dom_sf"/>
</dbReference>
<dbReference type="PROSITE" id="PS50943">
    <property type="entry name" value="HTH_CROC1"/>
    <property type="match status" value="1"/>
</dbReference>
<dbReference type="Gene3D" id="1.10.260.40">
    <property type="entry name" value="lambda repressor-like DNA-binding domains"/>
    <property type="match status" value="1"/>
</dbReference>
<organism evidence="3 4">
    <name type="scientific">Microbulbifer flavimaris</name>
    <dbReference type="NCBI Taxonomy" id="1781068"/>
    <lineage>
        <taxon>Bacteria</taxon>
        <taxon>Pseudomonadati</taxon>
        <taxon>Pseudomonadota</taxon>
        <taxon>Gammaproteobacteria</taxon>
        <taxon>Cellvibrionales</taxon>
        <taxon>Microbulbiferaceae</taxon>
        <taxon>Microbulbifer</taxon>
    </lineage>
</organism>
<gene>
    <name evidence="3" type="ORF">AWR36_009175</name>
</gene>
<name>A0ABX4I1V7_9GAMM</name>
<dbReference type="Proteomes" id="UP000218427">
    <property type="component" value="Unassembled WGS sequence"/>
</dbReference>
<dbReference type="EMBL" id="LRFG02000002">
    <property type="protein sequence ID" value="PCO06148.1"/>
    <property type="molecule type" value="Genomic_DNA"/>
</dbReference>
<feature type="transmembrane region" description="Helical" evidence="1">
    <location>
        <begin position="103"/>
        <end position="121"/>
    </location>
</feature>
<protein>
    <submittedName>
        <fullName evidence="3">Helix-turn-helix domain-containing protein</fullName>
    </submittedName>
</protein>
<keyword evidence="1" id="KW-0472">Membrane</keyword>
<evidence type="ECO:0000313" key="4">
    <source>
        <dbReference type="Proteomes" id="UP000218427"/>
    </source>
</evidence>
<dbReference type="CDD" id="cd00093">
    <property type="entry name" value="HTH_XRE"/>
    <property type="match status" value="1"/>
</dbReference>